<evidence type="ECO:0000256" key="7">
    <source>
        <dbReference type="ARBA" id="ARBA00023069"/>
    </source>
</evidence>
<dbReference type="Gene3D" id="3.40.50.200">
    <property type="entry name" value="Peptidase S8/S53 domain"/>
    <property type="match status" value="1"/>
</dbReference>
<gene>
    <name evidence="13" type="ORF">CRI93_13940</name>
</gene>
<dbReference type="InterPro" id="IPR026444">
    <property type="entry name" value="Secre_tail"/>
</dbReference>
<dbReference type="PROSITE" id="PS00138">
    <property type="entry name" value="SUBTILASE_SER"/>
    <property type="match status" value="1"/>
</dbReference>
<evidence type="ECO:0000256" key="8">
    <source>
        <dbReference type="ARBA" id="ARBA00023273"/>
    </source>
</evidence>
<keyword evidence="7" id="KW-0969">Cilium</keyword>
<dbReference type="InterPro" id="IPR013783">
    <property type="entry name" value="Ig-like_fold"/>
</dbReference>
<evidence type="ECO:0000256" key="5">
    <source>
        <dbReference type="ARBA" id="ARBA00022801"/>
    </source>
</evidence>
<reference evidence="13 14" key="1">
    <citation type="submission" date="2017-10" db="EMBL/GenBank/DDBJ databases">
        <title>Draft genome of Longimonas halophila.</title>
        <authorList>
            <person name="Goh K.M."/>
            <person name="Shamsir M.S."/>
            <person name="Lim S.W."/>
        </authorList>
    </citation>
    <scope>NUCLEOTIDE SEQUENCE [LARGE SCALE GENOMIC DNA]</scope>
    <source>
        <strain evidence="13 14">KCTC 42399</strain>
    </source>
</reference>
<dbReference type="GO" id="GO:0006508">
    <property type="term" value="P:proteolysis"/>
    <property type="evidence" value="ECO:0007669"/>
    <property type="project" value="UniProtKB-KW"/>
</dbReference>
<keyword evidence="14" id="KW-1185">Reference proteome</keyword>
<evidence type="ECO:0000259" key="11">
    <source>
        <dbReference type="Pfam" id="PF18962"/>
    </source>
</evidence>
<dbReference type="InterPro" id="IPR023828">
    <property type="entry name" value="Peptidase_S8_Ser-AS"/>
</dbReference>
<sequence length="1433" mass="149721">MNRIHYFILFIPFFVMRNGFDSLRSALLRRVVTPLLVIFIAGFITDAHTVYAQQIHALDSEIVDSAQADIYGTDRTSKDGPLSRVGFDLALLYREYEAYEASGAPEPFQSKALQSTSFESGRVTIDATARRGDAEALAASLREAGALHVSRFQNVVSARIPIKRIPAVAALPELNAARRAVAATPQPQAPQNGLGGVTPRVGATDSQGDAAMNTDDVRTTFGIDGSGRTIGVLSDSYDTSSSASTDAADDISTGDLPPADRIDVLDDSITGSDEGRAMMQLIFDVAPGSDLAFHTAFGGQAGFANGIIELRDAGSDVIVDDVFYFTEPFFQDGIIAQAVDEVTGVNTGDPDDGVPYFSSAGNNADQSYESETPSFVSSDGTVAYDFDPSAATDTQQQITVPVSGSFRLSLQWDDPYVSVTGDPNTAADTDLDIFVLDQSGTVVAQAANDNISSDPIEFLQFTNDGSFDADGDGTPDETFNLYIENFDGPNPGRIKYIYGGNLTIEEYATNSPTSFGHSIAEGGAGVGASAWFQSPEFGTSPAVPESFTSLGGNAILFNLDGTRKTTPEVRDQPRITGPDGGNTTFFGQSLNDGDSFPNFFGTSASAPHVAGLAALQLQADASLSPTDIYTAQANGAANMESPGFDFLTGAGFVNAENTITSLAGDPAITVAPTAVGLGTLFFDTSSGTLFNVPTVDIQVENIGSAPLDITNVTLTGTSFAFTGGGIPTGSLPIGDAITATIEFAPGSTGTYSESLTITSNDPDESTVTIPLEADVVLPPVIDVPAASLFEAVETGQSATQSLTVANSGGTALDYDIFAEATGLGSFTPNEVAATASVAPTARSSSNLLEAGLASAPSTSSGGGLDPSEFIYTLDDGSSENNIGITSGADILWLNAFETQDGAATITAIASAFGTSLATGSPVEFLLYDDPNNDGDPTDATLLTSVTTQSDVSGGDQLQVEPITPTTVSGVFFVAVLAPSSTTPAPIDETTDVGASWVGTAASGAFDTTDLSGLSPIADAGFPGNWLLRAQGSFVAFEPVSGTVAAGTSETVDVTFDGTTLPVDTYDGNIAIHSNDPVNGQLSRPFDFFVADAVGEVANVNADGSYAFGNTGLTTNLTGVSGSGTVTAARFDTPPSNTNGIDASFDVSPYRWIVVQDNDLQFDAASVLRFERSAIPAPGFDEANGPNVTVYRRGTPDTGTFGALTTTYDNGGTTGDLSDDVLDATGATGFSEFVLASDAAPLPVELTTFDAALNADQVVLSWRTASETNNVGFEVQRMATSRATDEGNASWQTLTMLDGAGTTDEPQQYQFEDTDLPFAADSLSYRLRQVDSDGTEHITDPVSVERSVNQVELLPTYPNPARDHATLRYAAPPQQRVRIALYDMLGRRVRMLFDGTSNGRTEVQMDLSRLSSGTYFLQLQSNGTIKTQRVTVVR</sequence>
<dbReference type="Pfam" id="PF18962">
    <property type="entry name" value="Por_Secre_tail"/>
    <property type="match status" value="1"/>
</dbReference>
<evidence type="ECO:0000259" key="12">
    <source>
        <dbReference type="Pfam" id="PF22544"/>
    </source>
</evidence>
<dbReference type="SUPFAM" id="SSF52743">
    <property type="entry name" value="Subtilisin-like"/>
    <property type="match status" value="1"/>
</dbReference>
<feature type="region of interest" description="Disordered" evidence="9">
    <location>
        <begin position="240"/>
        <end position="259"/>
    </location>
</feature>
<evidence type="ECO:0000256" key="4">
    <source>
        <dbReference type="ARBA" id="ARBA00022670"/>
    </source>
</evidence>
<feature type="domain" description="Peptidase S8/S53" evidence="10">
    <location>
        <begin position="588"/>
        <end position="651"/>
    </location>
</feature>
<dbReference type="InterPro" id="IPR034075">
    <property type="entry name" value="Glr3161-like_dom"/>
</dbReference>
<feature type="domain" description="HYDIN/VesB/CFA65-like Ig-like" evidence="12">
    <location>
        <begin position="695"/>
        <end position="771"/>
    </location>
</feature>
<dbReference type="Proteomes" id="UP000221024">
    <property type="component" value="Unassembled WGS sequence"/>
</dbReference>
<keyword evidence="8" id="KW-0966">Cell projection</keyword>
<dbReference type="InterPro" id="IPR053879">
    <property type="entry name" value="HYDIN_VesB_CFA65-like_Ig"/>
</dbReference>
<name>A0A2H3NUD8_9BACT</name>
<dbReference type="Pfam" id="PF00082">
    <property type="entry name" value="Peptidase_S8"/>
    <property type="match status" value="1"/>
</dbReference>
<feature type="domain" description="Secretion system C-terminal sorting" evidence="11">
    <location>
        <begin position="1356"/>
        <end position="1430"/>
    </location>
</feature>
<comment type="subcellular location">
    <subcellularLocation>
        <location evidence="1">Cell projection</location>
        <location evidence="1">Cilium</location>
    </subcellularLocation>
    <subcellularLocation>
        <location evidence="2">Cytoplasm</location>
    </subcellularLocation>
</comment>
<organism evidence="13 14">
    <name type="scientific">Longimonas halophila</name>
    <dbReference type="NCBI Taxonomy" id="1469170"/>
    <lineage>
        <taxon>Bacteria</taxon>
        <taxon>Pseudomonadati</taxon>
        <taxon>Rhodothermota</taxon>
        <taxon>Rhodothermia</taxon>
        <taxon>Rhodothermales</taxon>
        <taxon>Salisaetaceae</taxon>
        <taxon>Longimonas</taxon>
    </lineage>
</organism>
<evidence type="ECO:0000256" key="9">
    <source>
        <dbReference type="SAM" id="MobiDB-lite"/>
    </source>
</evidence>
<dbReference type="EMBL" id="PDEP01000016">
    <property type="protein sequence ID" value="PEN05114.1"/>
    <property type="molecule type" value="Genomic_DNA"/>
</dbReference>
<keyword evidence="4" id="KW-0645">Protease</keyword>
<protein>
    <submittedName>
        <fullName evidence="13">Uncharacterized protein</fullName>
    </submittedName>
</protein>
<evidence type="ECO:0000256" key="3">
    <source>
        <dbReference type="ARBA" id="ARBA00022490"/>
    </source>
</evidence>
<dbReference type="Gene3D" id="2.60.40.10">
    <property type="entry name" value="Immunoglobulins"/>
    <property type="match status" value="2"/>
</dbReference>
<evidence type="ECO:0000313" key="14">
    <source>
        <dbReference type="Proteomes" id="UP000221024"/>
    </source>
</evidence>
<dbReference type="InterPro" id="IPR036852">
    <property type="entry name" value="Peptidase_S8/S53_dom_sf"/>
</dbReference>
<dbReference type="GO" id="GO:0004252">
    <property type="term" value="F:serine-type endopeptidase activity"/>
    <property type="evidence" value="ECO:0007669"/>
    <property type="project" value="InterPro"/>
</dbReference>
<keyword evidence="5" id="KW-0378">Hydrolase</keyword>
<dbReference type="InterPro" id="IPR000209">
    <property type="entry name" value="Peptidase_S8/S53_dom"/>
</dbReference>
<evidence type="ECO:0000256" key="6">
    <source>
        <dbReference type="ARBA" id="ARBA00022825"/>
    </source>
</evidence>
<evidence type="ECO:0000313" key="13">
    <source>
        <dbReference type="EMBL" id="PEN05114.1"/>
    </source>
</evidence>
<dbReference type="CDD" id="cd05562">
    <property type="entry name" value="Peptidases_S53_like"/>
    <property type="match status" value="1"/>
</dbReference>
<evidence type="ECO:0000256" key="1">
    <source>
        <dbReference type="ARBA" id="ARBA00004138"/>
    </source>
</evidence>
<proteinExistence type="predicted"/>
<dbReference type="GO" id="GO:0005737">
    <property type="term" value="C:cytoplasm"/>
    <property type="evidence" value="ECO:0007669"/>
    <property type="project" value="UniProtKB-SubCell"/>
</dbReference>
<feature type="compositionally biased region" description="Low complexity" evidence="9">
    <location>
        <begin position="240"/>
        <end position="255"/>
    </location>
</feature>
<keyword evidence="3" id="KW-0963">Cytoplasm</keyword>
<accession>A0A2H3NUD8</accession>
<dbReference type="NCBIfam" id="TIGR04183">
    <property type="entry name" value="Por_Secre_tail"/>
    <property type="match status" value="1"/>
</dbReference>
<comment type="caution">
    <text evidence="13">The sequence shown here is derived from an EMBL/GenBank/DDBJ whole genome shotgun (WGS) entry which is preliminary data.</text>
</comment>
<keyword evidence="6" id="KW-0720">Serine protease</keyword>
<dbReference type="Pfam" id="PF22544">
    <property type="entry name" value="HYDIN_VesB_CFA65-like_Ig"/>
    <property type="match status" value="1"/>
</dbReference>
<evidence type="ECO:0000259" key="10">
    <source>
        <dbReference type="Pfam" id="PF00082"/>
    </source>
</evidence>
<evidence type="ECO:0000256" key="2">
    <source>
        <dbReference type="ARBA" id="ARBA00004496"/>
    </source>
</evidence>